<organism evidence="1 2">
    <name type="scientific">Tritrichomonas foetus</name>
    <dbReference type="NCBI Taxonomy" id="1144522"/>
    <lineage>
        <taxon>Eukaryota</taxon>
        <taxon>Metamonada</taxon>
        <taxon>Parabasalia</taxon>
        <taxon>Tritrichomonadida</taxon>
        <taxon>Tritrichomonadidae</taxon>
        <taxon>Tritrichomonas</taxon>
    </lineage>
</organism>
<sequence>MSEEKKPDYLGSIQSYCKLNEELFEVQTVNGFVFQQEIIPFANTNTTFSIGYSPTEIQTIMTPQGPRLALATNPRFISFYSKTDLDNIKVNLFFHSIQKMVAVKISPVNALKVSAKFIRYRTNPIRPQLKMAVMNKFFNVCGIAETEGTSSLSHATLKVMIGRPVLAAGFMLMHIPEKPIGYNFVVHHQNDSQKSSVMYAYVHNSNGSLAQHVIRMRRQITENWTAAVAYQVNKSLYSQFNLAWKANIGKSFVHSSFNTMGDMKTKYSYRISPSFRFGMSAYISHTEKSYRFGTFLLWDVPDDSKK</sequence>
<dbReference type="GeneID" id="94833266"/>
<gene>
    <name evidence="1" type="ORF">TRFO_15751</name>
</gene>
<evidence type="ECO:0008006" key="3">
    <source>
        <dbReference type="Google" id="ProtNLM"/>
    </source>
</evidence>
<dbReference type="EMBL" id="MLAK01000441">
    <property type="protein sequence ID" value="OHT13978.1"/>
    <property type="molecule type" value="Genomic_DNA"/>
</dbReference>
<proteinExistence type="predicted"/>
<accession>A0A1J4KSA0</accession>
<evidence type="ECO:0000313" key="1">
    <source>
        <dbReference type="EMBL" id="OHT13978.1"/>
    </source>
</evidence>
<keyword evidence="2" id="KW-1185">Reference proteome</keyword>
<dbReference type="RefSeq" id="XP_068367114.1">
    <property type="nucleotide sequence ID" value="XM_068498562.1"/>
</dbReference>
<dbReference type="VEuPathDB" id="TrichDB:TRFO_15751"/>
<dbReference type="AlphaFoldDB" id="A0A1J4KSA0"/>
<dbReference type="Proteomes" id="UP000179807">
    <property type="component" value="Unassembled WGS sequence"/>
</dbReference>
<dbReference type="InterPro" id="IPR023614">
    <property type="entry name" value="Porin_dom_sf"/>
</dbReference>
<reference evidence="1" key="1">
    <citation type="submission" date="2016-10" db="EMBL/GenBank/DDBJ databases">
        <authorList>
            <person name="Benchimol M."/>
            <person name="Almeida L.G."/>
            <person name="Vasconcelos A.T."/>
            <person name="Perreira-Neves A."/>
            <person name="Rosa I.A."/>
            <person name="Tasca T."/>
            <person name="Bogo M.R."/>
            <person name="de Souza W."/>
        </authorList>
    </citation>
    <scope>NUCLEOTIDE SEQUENCE [LARGE SCALE GENOMIC DNA]</scope>
    <source>
        <strain evidence="1">K</strain>
    </source>
</reference>
<evidence type="ECO:0000313" key="2">
    <source>
        <dbReference type="Proteomes" id="UP000179807"/>
    </source>
</evidence>
<protein>
    <recommendedName>
        <fullName evidence="3">Eukaryotic porin family protein</fullName>
    </recommendedName>
</protein>
<name>A0A1J4KSA0_9EUKA</name>
<dbReference type="Gene3D" id="2.40.160.10">
    <property type="entry name" value="Porin"/>
    <property type="match status" value="1"/>
</dbReference>
<comment type="caution">
    <text evidence="1">The sequence shown here is derived from an EMBL/GenBank/DDBJ whole genome shotgun (WGS) entry which is preliminary data.</text>
</comment>